<sequence length="112" mass="13076">MRLRPEKPIVSYNNNFDRDMHNAKAAHKFWFTIDQLRSSKSAVQRTKQCISRPTDEAVHQPSVGASRSMYGSVERRRHDSSMLSMSRILDRMKENGVLSYYGLYDDPAYECR</sequence>
<feature type="region of interest" description="Disordered" evidence="1">
    <location>
        <begin position="44"/>
        <end position="78"/>
    </location>
</feature>
<accession>W4H278</accession>
<organism evidence="2">
    <name type="scientific">Aphanomyces astaci</name>
    <name type="common">Crayfish plague agent</name>
    <dbReference type="NCBI Taxonomy" id="112090"/>
    <lineage>
        <taxon>Eukaryota</taxon>
        <taxon>Sar</taxon>
        <taxon>Stramenopiles</taxon>
        <taxon>Oomycota</taxon>
        <taxon>Saprolegniomycetes</taxon>
        <taxon>Saprolegniales</taxon>
        <taxon>Verrucalvaceae</taxon>
        <taxon>Aphanomyces</taxon>
    </lineage>
</organism>
<name>W4H278_APHAT</name>
<dbReference type="RefSeq" id="XP_009824158.1">
    <property type="nucleotide sequence ID" value="XM_009825856.1"/>
</dbReference>
<proteinExistence type="predicted"/>
<gene>
    <name evidence="2" type="ORF">H257_02292</name>
</gene>
<evidence type="ECO:0000313" key="2">
    <source>
        <dbReference type="EMBL" id="ETV85686.1"/>
    </source>
</evidence>
<reference evidence="2" key="1">
    <citation type="submission" date="2013-12" db="EMBL/GenBank/DDBJ databases">
        <title>The Genome Sequence of Aphanomyces astaci APO3.</title>
        <authorList>
            <consortium name="The Broad Institute Genomics Platform"/>
            <person name="Russ C."/>
            <person name="Tyler B."/>
            <person name="van West P."/>
            <person name="Dieguez-Uribeondo J."/>
            <person name="Young S.K."/>
            <person name="Zeng Q."/>
            <person name="Gargeya S."/>
            <person name="Fitzgerald M."/>
            <person name="Abouelleil A."/>
            <person name="Alvarado L."/>
            <person name="Chapman S.B."/>
            <person name="Gainer-Dewar J."/>
            <person name="Goldberg J."/>
            <person name="Griggs A."/>
            <person name="Gujja S."/>
            <person name="Hansen M."/>
            <person name="Howarth C."/>
            <person name="Imamovic A."/>
            <person name="Ireland A."/>
            <person name="Larimer J."/>
            <person name="McCowan C."/>
            <person name="Murphy C."/>
            <person name="Pearson M."/>
            <person name="Poon T.W."/>
            <person name="Priest M."/>
            <person name="Roberts A."/>
            <person name="Saif S."/>
            <person name="Shea T."/>
            <person name="Sykes S."/>
            <person name="Wortman J."/>
            <person name="Nusbaum C."/>
            <person name="Birren B."/>
        </authorList>
    </citation>
    <scope>NUCLEOTIDE SEQUENCE [LARGE SCALE GENOMIC DNA]</scope>
    <source>
        <strain evidence="2">APO3</strain>
    </source>
</reference>
<evidence type="ECO:0000256" key="1">
    <source>
        <dbReference type="SAM" id="MobiDB-lite"/>
    </source>
</evidence>
<dbReference type="AlphaFoldDB" id="W4H278"/>
<dbReference type="VEuPathDB" id="FungiDB:H257_02292"/>
<dbReference type="GeneID" id="20804288"/>
<protein>
    <submittedName>
        <fullName evidence="2">Uncharacterized protein</fullName>
    </submittedName>
</protein>
<dbReference type="EMBL" id="KI913117">
    <property type="protein sequence ID" value="ETV85686.1"/>
    <property type="molecule type" value="Genomic_DNA"/>
</dbReference>